<dbReference type="InterPro" id="IPR028973">
    <property type="entry name" value="PhnB-like"/>
</dbReference>
<dbReference type="SUPFAM" id="SSF54593">
    <property type="entry name" value="Glyoxalase/Bleomycin resistance protein/Dihydroxybiphenyl dioxygenase"/>
    <property type="match status" value="1"/>
</dbReference>
<comment type="caution">
    <text evidence="2">The sequence shown here is derived from an EMBL/GenBank/DDBJ whole genome shotgun (WGS) entry which is preliminary data.</text>
</comment>
<evidence type="ECO:0000259" key="1">
    <source>
        <dbReference type="Pfam" id="PF06983"/>
    </source>
</evidence>
<evidence type="ECO:0000313" key="3">
    <source>
        <dbReference type="Proteomes" id="UP001597231"/>
    </source>
</evidence>
<organism evidence="2 3">
    <name type="scientific">Sporosarcina contaminans</name>
    <dbReference type="NCBI Taxonomy" id="633403"/>
    <lineage>
        <taxon>Bacteria</taxon>
        <taxon>Bacillati</taxon>
        <taxon>Bacillota</taxon>
        <taxon>Bacilli</taxon>
        <taxon>Bacillales</taxon>
        <taxon>Caryophanaceae</taxon>
        <taxon>Sporosarcina</taxon>
    </lineage>
</organism>
<dbReference type="RefSeq" id="WP_336822570.1">
    <property type="nucleotide sequence ID" value="NZ_JBHTLT010000123.1"/>
</dbReference>
<proteinExistence type="predicted"/>
<reference evidence="3" key="1">
    <citation type="journal article" date="2019" name="Int. J. Syst. Evol. Microbiol.">
        <title>The Global Catalogue of Microorganisms (GCM) 10K type strain sequencing project: providing services to taxonomists for standard genome sequencing and annotation.</title>
        <authorList>
            <consortium name="The Broad Institute Genomics Platform"/>
            <consortium name="The Broad Institute Genome Sequencing Center for Infectious Disease"/>
            <person name="Wu L."/>
            <person name="Ma J."/>
        </authorList>
    </citation>
    <scope>NUCLEOTIDE SEQUENCE [LARGE SCALE GENOMIC DNA]</scope>
    <source>
        <strain evidence="3">CCUG 53915</strain>
    </source>
</reference>
<keyword evidence="3" id="KW-1185">Reference proteome</keyword>
<dbReference type="InterPro" id="IPR009725">
    <property type="entry name" value="3_dmu_93_MTrfase"/>
</dbReference>
<feature type="domain" description="PhnB-like" evidence="1">
    <location>
        <begin position="4"/>
        <end position="122"/>
    </location>
</feature>
<evidence type="ECO:0000313" key="2">
    <source>
        <dbReference type="EMBL" id="MFD1206422.1"/>
    </source>
</evidence>
<gene>
    <name evidence="2" type="ORF">ACFQ38_15100</name>
</gene>
<dbReference type="Gene3D" id="3.30.720.100">
    <property type="match status" value="1"/>
</dbReference>
<dbReference type="PANTHER" id="PTHR33990">
    <property type="entry name" value="PROTEIN YJDN-RELATED"/>
    <property type="match status" value="1"/>
</dbReference>
<dbReference type="Pfam" id="PF06983">
    <property type="entry name" value="3-dmu-9_3-mt"/>
    <property type="match status" value="1"/>
</dbReference>
<accession>A0ABW3U109</accession>
<dbReference type="PIRSF" id="PIRSF021700">
    <property type="entry name" value="3_dmu_93_MTrfase"/>
    <property type="match status" value="1"/>
</dbReference>
<dbReference type="EMBL" id="JBHTLT010000123">
    <property type="protein sequence ID" value="MFD1206422.1"/>
    <property type="molecule type" value="Genomic_DNA"/>
</dbReference>
<dbReference type="Proteomes" id="UP001597231">
    <property type="component" value="Unassembled WGS sequence"/>
</dbReference>
<dbReference type="Gene3D" id="3.30.720.110">
    <property type="match status" value="1"/>
</dbReference>
<protein>
    <submittedName>
        <fullName evidence="2">VOC family protein</fullName>
    </submittedName>
</protein>
<sequence length="127" mass="14408">MAKSITTFLMFEGKAKQAMDFYQSLFPNSEIQQIDYAEDGTVRLATFILNGETFMCIDSSVHHAFTFTPSISMFVECDSIDELERLFHRLSEGGQVLMDLGEIPGSEKFGWVQDQFGVSWQLNVFNA</sequence>
<name>A0ABW3U109_9BACL</name>
<dbReference type="CDD" id="cd06588">
    <property type="entry name" value="PhnB_like"/>
    <property type="match status" value="1"/>
</dbReference>
<dbReference type="PANTHER" id="PTHR33990:SF4">
    <property type="entry name" value="PHNB-LIKE DOMAIN-CONTAINING PROTEIN"/>
    <property type="match status" value="1"/>
</dbReference>
<dbReference type="InterPro" id="IPR029068">
    <property type="entry name" value="Glyas_Bleomycin-R_OHBP_Dase"/>
</dbReference>